<name>A0A0A1FI63_9BURK</name>
<feature type="region of interest" description="Disordered" evidence="1">
    <location>
        <begin position="130"/>
        <end position="149"/>
    </location>
</feature>
<accession>A0A0A1FI63</accession>
<evidence type="ECO:0000256" key="2">
    <source>
        <dbReference type="SAM" id="SignalP"/>
    </source>
</evidence>
<feature type="signal peptide" evidence="2">
    <location>
        <begin position="1"/>
        <end position="29"/>
    </location>
</feature>
<proteinExistence type="predicted"/>
<keyword evidence="4" id="KW-1185">Reference proteome</keyword>
<gene>
    <name evidence="3" type="ORF">LT85_4161</name>
</gene>
<dbReference type="STRING" id="279058.LT85_4161"/>
<evidence type="ECO:0000313" key="4">
    <source>
        <dbReference type="Proteomes" id="UP000030302"/>
    </source>
</evidence>
<reference evidence="4" key="1">
    <citation type="journal article" date="2014" name="Soil Biol. Biochem.">
        <title>Structure and function of bacterial communities in ageing soils: Insights from the Mendocino ecological staircase.</title>
        <authorList>
            <person name="Uroz S."/>
            <person name="Tech J.J."/>
            <person name="Sawaya N.A."/>
            <person name="Frey-Klett P."/>
            <person name="Leveau J.H.J."/>
        </authorList>
    </citation>
    <scope>NUCLEOTIDE SEQUENCE [LARGE SCALE GENOMIC DNA]</scope>
    <source>
        <strain evidence="4">Cal35</strain>
    </source>
</reference>
<feature type="chain" id="PRO_5001974310" evidence="2">
    <location>
        <begin position="30"/>
        <end position="374"/>
    </location>
</feature>
<dbReference type="AlphaFoldDB" id="A0A0A1FI63"/>
<dbReference type="Proteomes" id="UP000030302">
    <property type="component" value="Chromosome"/>
</dbReference>
<protein>
    <submittedName>
        <fullName evidence="3">Outer membrane protein</fullName>
    </submittedName>
</protein>
<feature type="compositionally biased region" description="Pro residues" evidence="1">
    <location>
        <begin position="133"/>
        <end position="145"/>
    </location>
</feature>
<sequence length="374" mass="38758">MRVRWKIMTIALYVTCATLTVGAAMTASAAEIAFSSQRDFTEISLNIKDTYNANPDAIELDITLSQDAQQRMQAATSAALEQDLTVMIDGQAINTSHVQNVVDTPQMRIVMSRQAALQLLPNLLGGNGGANPPAAPLPPVPPVSSMPPATGNQEPLFAMPPVEAQPQQVVPPTISESAPDTSIAMPGTAAAAPEPDAPSQPIMPTPPISSIPATPPDFGAAPVADPAPTALPTEAAMAPRVVTAVAPPSPAASVPVMASAVPQVPRWAAGAWLPTSATPSPYAEIYTGDAVAISGHALNAINCNQARTIVLESTPQQVRLRVDKNGSCIINKIAVEQLRINPSATPGKVVISLYAEGDDMNGAPASEGSYQRKP</sequence>
<organism evidence="3 4">
    <name type="scientific">Collimonas arenae</name>
    <dbReference type="NCBI Taxonomy" id="279058"/>
    <lineage>
        <taxon>Bacteria</taxon>
        <taxon>Pseudomonadati</taxon>
        <taxon>Pseudomonadota</taxon>
        <taxon>Betaproteobacteria</taxon>
        <taxon>Burkholderiales</taxon>
        <taxon>Oxalobacteraceae</taxon>
        <taxon>Collimonas</taxon>
    </lineage>
</organism>
<dbReference type="HOGENOM" id="CLU_828223_0_0_4"/>
<dbReference type="EMBL" id="CP009962">
    <property type="protein sequence ID" value="AIY43319.1"/>
    <property type="molecule type" value="Genomic_DNA"/>
</dbReference>
<evidence type="ECO:0000256" key="1">
    <source>
        <dbReference type="SAM" id="MobiDB-lite"/>
    </source>
</evidence>
<evidence type="ECO:0000313" key="3">
    <source>
        <dbReference type="EMBL" id="AIY43319.1"/>
    </source>
</evidence>
<keyword evidence="2" id="KW-0732">Signal</keyword>
<dbReference type="KEGG" id="care:LT85_4161"/>